<feature type="transmembrane region" description="Helical" evidence="1">
    <location>
        <begin position="21"/>
        <end position="42"/>
    </location>
</feature>
<accession>V4AK05</accession>
<dbReference type="AlphaFoldDB" id="V4AK05"/>
<proteinExistence type="predicted"/>
<evidence type="ECO:0000256" key="1">
    <source>
        <dbReference type="SAM" id="Phobius"/>
    </source>
</evidence>
<dbReference type="Proteomes" id="UP000030746">
    <property type="component" value="Unassembled WGS sequence"/>
</dbReference>
<dbReference type="KEGG" id="lgi:LOTGIDRAFT_170772"/>
<protein>
    <submittedName>
        <fullName evidence="2">Uncharacterized protein</fullName>
    </submittedName>
</protein>
<dbReference type="OrthoDB" id="10051466at2759"/>
<dbReference type="HOGENOM" id="CLU_050760_0_0_1"/>
<evidence type="ECO:0000313" key="3">
    <source>
        <dbReference type="Proteomes" id="UP000030746"/>
    </source>
</evidence>
<keyword evidence="1" id="KW-0472">Membrane</keyword>
<dbReference type="EMBL" id="KB199728">
    <property type="protein sequence ID" value="ESP04529.1"/>
    <property type="molecule type" value="Genomic_DNA"/>
</dbReference>
<keyword evidence="1" id="KW-0812">Transmembrane</keyword>
<dbReference type="CTD" id="20241537"/>
<dbReference type="RefSeq" id="XP_009044860.1">
    <property type="nucleotide sequence ID" value="XM_009046612.1"/>
</dbReference>
<keyword evidence="1" id="KW-1133">Transmembrane helix</keyword>
<dbReference type="GeneID" id="20241537"/>
<keyword evidence="3" id="KW-1185">Reference proteome</keyword>
<gene>
    <name evidence="2" type="ORF">LOTGIDRAFT_170772</name>
</gene>
<sequence length="471" mass="54682">MSAFKGKIRAVCSRRLKQITVVLTCVILVLVYHFASTTTLYFHPQDITQWVLSIPHNTSQTSSLTLQDFQNTSSNNVQLTSPIRSLPALSKYTMTLTLRLTSTKHLTEFLYCQALRSTALYWSKRLGNVALIFDAENPNDKYLAENLKKHQSQMGINFVFVYENLPEDQSILSNTIHRNPGYNRQVYSSFFMDLYINTSIIAWTDTDGRFTSPVTLQNIFAGDKLKVKGMSAFQHSHIAGWARITQEMLGKSQVSDFMEYFPVYIWRDTITNCRNHIIQHMKVRDMDEAFVRVLSRRDNISPVNIIMSYAYYFEKHRYDWHINLEKYTLENYNNKFVSKGFELLPSDITPDLHVTIHHKYYKDRTHTVNKEAYCAAIKNTAIQVEAKVKAMCQPFLNKVPWLLFKFNTWSTPQYLPAWCKNESPVCKLILDNHLKNVQKAITEGFYDLDLKKVSAVESAAREFGYSCTPFF</sequence>
<evidence type="ECO:0000313" key="2">
    <source>
        <dbReference type="EMBL" id="ESP04529.1"/>
    </source>
</evidence>
<reference evidence="2 3" key="1">
    <citation type="journal article" date="2013" name="Nature">
        <title>Insights into bilaterian evolution from three spiralian genomes.</title>
        <authorList>
            <person name="Simakov O."/>
            <person name="Marletaz F."/>
            <person name="Cho S.J."/>
            <person name="Edsinger-Gonzales E."/>
            <person name="Havlak P."/>
            <person name="Hellsten U."/>
            <person name="Kuo D.H."/>
            <person name="Larsson T."/>
            <person name="Lv J."/>
            <person name="Arendt D."/>
            <person name="Savage R."/>
            <person name="Osoegawa K."/>
            <person name="de Jong P."/>
            <person name="Grimwood J."/>
            <person name="Chapman J.A."/>
            <person name="Shapiro H."/>
            <person name="Aerts A."/>
            <person name="Otillar R.P."/>
            <person name="Terry A.Y."/>
            <person name="Boore J.L."/>
            <person name="Grigoriev I.V."/>
            <person name="Lindberg D.R."/>
            <person name="Seaver E.C."/>
            <person name="Weisblat D.A."/>
            <person name="Putnam N.H."/>
            <person name="Rokhsar D.S."/>
        </authorList>
    </citation>
    <scope>NUCLEOTIDE SEQUENCE [LARGE SCALE GENOMIC DNA]</scope>
</reference>
<organism evidence="2 3">
    <name type="scientific">Lottia gigantea</name>
    <name type="common">Giant owl limpet</name>
    <dbReference type="NCBI Taxonomy" id="225164"/>
    <lineage>
        <taxon>Eukaryota</taxon>
        <taxon>Metazoa</taxon>
        <taxon>Spiralia</taxon>
        <taxon>Lophotrochozoa</taxon>
        <taxon>Mollusca</taxon>
        <taxon>Gastropoda</taxon>
        <taxon>Patellogastropoda</taxon>
        <taxon>Lottioidea</taxon>
        <taxon>Lottiidae</taxon>
        <taxon>Lottia</taxon>
    </lineage>
</organism>
<dbReference type="OMA" id="MEMNITC"/>
<name>V4AK05_LOTGI</name>